<dbReference type="EMBL" id="CM037160">
    <property type="protein sequence ID" value="KAH7839997.1"/>
    <property type="molecule type" value="Genomic_DNA"/>
</dbReference>
<comment type="caution">
    <text evidence="1">The sequence shown here is derived from an EMBL/GenBank/DDBJ whole genome shotgun (WGS) entry which is preliminary data.</text>
</comment>
<reference evidence="1 2" key="1">
    <citation type="journal article" date="2021" name="Hortic Res">
        <title>High-quality reference genome and annotation aids understanding of berry development for evergreen blueberry (Vaccinium darrowii).</title>
        <authorList>
            <person name="Yu J."/>
            <person name="Hulse-Kemp A.M."/>
            <person name="Babiker E."/>
            <person name="Staton M."/>
        </authorList>
    </citation>
    <scope>NUCLEOTIDE SEQUENCE [LARGE SCALE GENOMIC DNA]</scope>
    <source>
        <strain evidence="2">cv. NJ 8807/NJ 8810</strain>
        <tissue evidence="1">Young leaf</tissue>
    </source>
</reference>
<dbReference type="Proteomes" id="UP000828048">
    <property type="component" value="Chromosome 10"/>
</dbReference>
<name>A0ACB7XGS8_9ERIC</name>
<proteinExistence type="predicted"/>
<accession>A0ACB7XGS8</accession>
<gene>
    <name evidence="1" type="ORF">Vadar_011147</name>
</gene>
<protein>
    <submittedName>
        <fullName evidence="1">Uncharacterized protein</fullName>
    </submittedName>
</protein>
<organism evidence="1 2">
    <name type="scientific">Vaccinium darrowii</name>
    <dbReference type="NCBI Taxonomy" id="229202"/>
    <lineage>
        <taxon>Eukaryota</taxon>
        <taxon>Viridiplantae</taxon>
        <taxon>Streptophyta</taxon>
        <taxon>Embryophyta</taxon>
        <taxon>Tracheophyta</taxon>
        <taxon>Spermatophyta</taxon>
        <taxon>Magnoliopsida</taxon>
        <taxon>eudicotyledons</taxon>
        <taxon>Gunneridae</taxon>
        <taxon>Pentapetalae</taxon>
        <taxon>asterids</taxon>
        <taxon>Ericales</taxon>
        <taxon>Ericaceae</taxon>
        <taxon>Vaccinioideae</taxon>
        <taxon>Vaccinieae</taxon>
        <taxon>Vaccinium</taxon>
    </lineage>
</organism>
<keyword evidence="2" id="KW-1185">Reference proteome</keyword>
<evidence type="ECO:0000313" key="1">
    <source>
        <dbReference type="EMBL" id="KAH7839997.1"/>
    </source>
</evidence>
<sequence>MRNRNVRVSGDSILNSLLASPMARVGWLRPPTGFIKMNRDASFVDKTISGGGVVFKDPSGELKGFFFTRFKNVNTKAEAELEALSFGLFLALRLDFLNIVAEVDSLEVVQALTSREVQCLYNL</sequence>
<evidence type="ECO:0000313" key="2">
    <source>
        <dbReference type="Proteomes" id="UP000828048"/>
    </source>
</evidence>